<accession>A0A0A9B3C5</accession>
<name>A0A0A9B3C5_ARUDO</name>
<protein>
    <submittedName>
        <fullName evidence="1">Uncharacterized protein</fullName>
    </submittedName>
</protein>
<reference evidence="1" key="2">
    <citation type="journal article" date="2015" name="Data Brief">
        <title>Shoot transcriptome of the giant reed, Arundo donax.</title>
        <authorList>
            <person name="Barrero R.A."/>
            <person name="Guerrero F.D."/>
            <person name="Moolhuijzen P."/>
            <person name="Goolsby J.A."/>
            <person name="Tidwell J."/>
            <person name="Bellgard S.E."/>
            <person name="Bellgard M.I."/>
        </authorList>
    </citation>
    <scope>NUCLEOTIDE SEQUENCE</scope>
    <source>
        <tissue evidence="1">Shoot tissue taken approximately 20 cm above the soil surface</tissue>
    </source>
</reference>
<proteinExistence type="predicted"/>
<reference evidence="1" key="1">
    <citation type="submission" date="2014-09" db="EMBL/GenBank/DDBJ databases">
        <authorList>
            <person name="Magalhaes I.L.F."/>
            <person name="Oliveira U."/>
            <person name="Santos F.R."/>
            <person name="Vidigal T.H.D.A."/>
            <person name="Brescovit A.D."/>
            <person name="Santos A.J."/>
        </authorList>
    </citation>
    <scope>NUCLEOTIDE SEQUENCE</scope>
    <source>
        <tissue evidence="1">Shoot tissue taken approximately 20 cm above the soil surface</tissue>
    </source>
</reference>
<evidence type="ECO:0000313" key="1">
    <source>
        <dbReference type="EMBL" id="JAD57886.1"/>
    </source>
</evidence>
<dbReference type="EMBL" id="GBRH01240009">
    <property type="protein sequence ID" value="JAD57886.1"/>
    <property type="molecule type" value="Transcribed_RNA"/>
</dbReference>
<organism evidence="1">
    <name type="scientific">Arundo donax</name>
    <name type="common">Giant reed</name>
    <name type="synonym">Donax arundinaceus</name>
    <dbReference type="NCBI Taxonomy" id="35708"/>
    <lineage>
        <taxon>Eukaryota</taxon>
        <taxon>Viridiplantae</taxon>
        <taxon>Streptophyta</taxon>
        <taxon>Embryophyta</taxon>
        <taxon>Tracheophyta</taxon>
        <taxon>Spermatophyta</taxon>
        <taxon>Magnoliopsida</taxon>
        <taxon>Liliopsida</taxon>
        <taxon>Poales</taxon>
        <taxon>Poaceae</taxon>
        <taxon>PACMAD clade</taxon>
        <taxon>Arundinoideae</taxon>
        <taxon>Arundineae</taxon>
        <taxon>Arundo</taxon>
    </lineage>
</organism>
<sequence length="12" mass="1343">MVHSVVLICTIK</sequence>